<protein>
    <submittedName>
        <fullName evidence="3">Uncharacterized protein</fullName>
    </submittedName>
</protein>
<dbReference type="InterPro" id="IPR011050">
    <property type="entry name" value="Pectin_lyase_fold/virulence"/>
</dbReference>
<accession>A0A6C7DZU9</accession>
<keyword evidence="4" id="KW-1185">Reference proteome</keyword>
<name>A0A6C7DZU9_ILUCY</name>
<dbReference type="Proteomes" id="UP000011863">
    <property type="component" value="Chromosome"/>
</dbReference>
<evidence type="ECO:0000313" key="4">
    <source>
        <dbReference type="Proteomes" id="UP000011863"/>
    </source>
</evidence>
<dbReference type="EMBL" id="AP012057">
    <property type="protein sequence ID" value="BAN01604.1"/>
    <property type="molecule type" value="Genomic_DNA"/>
</dbReference>
<feature type="region of interest" description="Disordered" evidence="1">
    <location>
        <begin position="697"/>
        <end position="718"/>
    </location>
</feature>
<evidence type="ECO:0000256" key="1">
    <source>
        <dbReference type="SAM" id="MobiDB-lite"/>
    </source>
</evidence>
<feature type="region of interest" description="Disordered" evidence="1">
    <location>
        <begin position="287"/>
        <end position="312"/>
    </location>
</feature>
<feature type="region of interest" description="Disordered" evidence="1">
    <location>
        <begin position="243"/>
        <end position="264"/>
    </location>
</feature>
<sequence length="1110" mass="108263">MLALMLAATSITVVSTSSPAQATTLTASNGAGLRAAIDQANSDSTVDLIEVTATNVVLGAGGDVCNDPPFGIDLDDANASGDLDFTGSQDLTIRGTASDRSYLIQNCADRVIDHHGSGTLTLEHLRMEGTIPSVPIGSGADPADYSGGSVRSVGGSLDIVDSLFQNSAAGSADASISGFGSAQTPGSGGAIHAEGDITVSDSEFIDNVAGRGGDGDASIAATHGGSGGAIHAPVGTLTVTDTSFSGNQAGNGGNSDDLPAAHGGPGGAIHGNIVMLDGVSFYLERAGTGGDSDDNRGGDGGGGGAVRAETSVSATRTSFNTVLAGYGGTGNADGGAVTPGSQGVGGPGGNGGAISAPHVDLDASFITEGYAGFGGTSTSDQGGEGGDGGGIFAVSVSVTDSEIEGSFAGDGGYNAPASPTANGGNGGDGGAVAAQVSIASSGSYFESNEAGIGGTGTSGGLGGDGGAFAGASGSTVTMTIVDSVFDDNGSGSGGVGSGDVRNAAGRGGAVFNNNNANRAVDVTNSTFVRNRIGDGPDSVSTGSAIAANNMTLTLTTVTDNVGTHALEWTGTGLAGFDFITASVIGDNVGGNCAPSTAPRQFFTQSGGYNVEDGDSCGFDAATDLVDQADLGLDPISAGPSPIVDPGLDPDGVGRVPTVDGLLDGLIPVATCISGFRLDVVTTDQWANLRPGGAGCEPGALEIGVPADPDPDPDPDPAGQLDDAARFVPVAPVRLFDTRDDEPAAGPKGLVAPDSSIDVQITGVGGVPNDAVAVVMNVAAINATNGGFVTIWATGQPQPLAATHNLTAPGQTRPNLVTVPIGAGGKVSIYTQRGAHFAGDVAGYYDDVDVATSAGRVVSVQPARLFDTRPTETESPGPKGVLGAGDTIDVQVTGVAGVPPTGVSAVVMNLAGINATGKGFVTAFPAGDDRPLAAVLNLNAAGETNSNLVMLPVGADGKVSLYSSGGTHLSGDVTAYVTDSSAGAGTLGLFVPLDPTRAFDTRPSETDSAGPKGFVAADSSIDGGLGIEVGIPSTASGAVLNVAGVAAAGKGFVTGYPAGTERPLSATLNLAGAGDVRPNAAILPIGTGDDISFYSQSGTHLVVDTSGYFLG</sequence>
<organism evidence="3 4">
    <name type="scientific">Ilumatobacter coccineus (strain NBRC 103263 / KCTC 29153 / YM16-304)</name>
    <dbReference type="NCBI Taxonomy" id="1313172"/>
    <lineage>
        <taxon>Bacteria</taxon>
        <taxon>Bacillati</taxon>
        <taxon>Actinomycetota</taxon>
        <taxon>Acidimicrobiia</taxon>
        <taxon>Acidimicrobiales</taxon>
        <taxon>Ilumatobacteraceae</taxon>
        <taxon>Ilumatobacter</taxon>
    </lineage>
</organism>
<feature type="region of interest" description="Disordered" evidence="1">
    <location>
        <begin position="407"/>
        <end position="428"/>
    </location>
</feature>
<keyword evidence="2" id="KW-0732">Signal</keyword>
<proteinExistence type="predicted"/>
<feature type="region of interest" description="Disordered" evidence="1">
    <location>
        <begin position="174"/>
        <end position="194"/>
    </location>
</feature>
<reference evidence="3 4" key="1">
    <citation type="journal article" date="2013" name="Int. J. Syst. Evol. Microbiol.">
        <title>Ilumatobacter nonamiense sp. nov. and Ilumatobacter coccineum sp. nov., isolated from seashore sand.</title>
        <authorList>
            <person name="Matsumoto A."/>
            <person name="Kasai H."/>
            <person name="Matsuo Y."/>
            <person name="Shizuri Y."/>
            <person name="Ichikawa N."/>
            <person name="Fujita N."/>
            <person name="Omura S."/>
            <person name="Takahashi Y."/>
        </authorList>
    </citation>
    <scope>NUCLEOTIDE SEQUENCE [LARGE SCALE GENOMIC DNA]</scope>
    <source>
        <strain evidence="4">NBRC 103263 / KCTC 29153 / YM16-304</strain>
    </source>
</reference>
<feature type="chain" id="PRO_5025495934" evidence="2">
    <location>
        <begin position="23"/>
        <end position="1110"/>
    </location>
</feature>
<dbReference type="SUPFAM" id="SSF51126">
    <property type="entry name" value="Pectin lyase-like"/>
    <property type="match status" value="1"/>
</dbReference>
<feature type="region of interest" description="Disordered" evidence="1">
    <location>
        <begin position="334"/>
        <end position="355"/>
    </location>
</feature>
<gene>
    <name evidence="3" type="ORF">YM304_12900</name>
</gene>
<evidence type="ECO:0000256" key="2">
    <source>
        <dbReference type="SAM" id="SignalP"/>
    </source>
</evidence>
<evidence type="ECO:0000313" key="3">
    <source>
        <dbReference type="EMBL" id="BAN01604.1"/>
    </source>
</evidence>
<feature type="signal peptide" evidence="2">
    <location>
        <begin position="1"/>
        <end position="22"/>
    </location>
</feature>
<dbReference type="KEGG" id="aym:YM304_12900"/>
<feature type="compositionally biased region" description="Gly residues" evidence="1">
    <location>
        <begin position="342"/>
        <end position="352"/>
    </location>
</feature>
<dbReference type="AlphaFoldDB" id="A0A6C7DZU9"/>